<sequence>MGSPYPNTFNYEETYQTNLSQGETNTRPSYRFQEGDFGMQKYKEKSRGSNSTYSPTGTGSEPPDTLTQTPFQLSLEKEILLQVLHYRMARINVKLNKLASLSALSSVNEPGVPTKGKEIEIKEPEKDLCLEKHFELNMGKLTSISPALSISSKTLICSLDFVVSCDAGKGEQEKDDSAIEEVMEACDGENVSASKTTIEEPSANERSPICVEP</sequence>
<proteinExistence type="predicted"/>
<gene>
    <name evidence="2" type="ORF">G2W53_022253</name>
</gene>
<name>A0A834TMN8_9FABA</name>
<evidence type="ECO:0000313" key="2">
    <source>
        <dbReference type="EMBL" id="KAF7824109.1"/>
    </source>
</evidence>
<evidence type="ECO:0000256" key="1">
    <source>
        <dbReference type="SAM" id="MobiDB-lite"/>
    </source>
</evidence>
<reference evidence="2" key="1">
    <citation type="submission" date="2020-09" db="EMBL/GenBank/DDBJ databases">
        <title>Genome-Enabled Discovery of Anthraquinone Biosynthesis in Senna tora.</title>
        <authorList>
            <person name="Kang S.-H."/>
            <person name="Pandey R.P."/>
            <person name="Lee C.-M."/>
            <person name="Sim J.-S."/>
            <person name="Jeong J.-T."/>
            <person name="Choi B.-S."/>
            <person name="Jung M."/>
            <person name="Ginzburg D."/>
            <person name="Zhao K."/>
            <person name="Won S.Y."/>
            <person name="Oh T.-J."/>
            <person name="Yu Y."/>
            <person name="Kim N.-H."/>
            <person name="Lee O.R."/>
            <person name="Lee T.-H."/>
            <person name="Bashyal P."/>
            <person name="Kim T.-S."/>
            <person name="Lee W.-H."/>
            <person name="Kawkins C."/>
            <person name="Kim C.-K."/>
            <person name="Kim J.S."/>
            <person name="Ahn B.O."/>
            <person name="Rhee S.Y."/>
            <person name="Sohng J.K."/>
        </authorList>
    </citation>
    <scope>NUCLEOTIDE SEQUENCE</scope>
    <source>
        <tissue evidence="2">Leaf</tissue>
    </source>
</reference>
<evidence type="ECO:0000313" key="3">
    <source>
        <dbReference type="Proteomes" id="UP000634136"/>
    </source>
</evidence>
<dbReference type="EMBL" id="JAAIUW010000007">
    <property type="protein sequence ID" value="KAF7824109.1"/>
    <property type="molecule type" value="Genomic_DNA"/>
</dbReference>
<keyword evidence="3" id="KW-1185">Reference proteome</keyword>
<comment type="caution">
    <text evidence="2">The sequence shown here is derived from an EMBL/GenBank/DDBJ whole genome shotgun (WGS) entry which is preliminary data.</text>
</comment>
<dbReference type="Proteomes" id="UP000634136">
    <property type="component" value="Unassembled WGS sequence"/>
</dbReference>
<dbReference type="AlphaFoldDB" id="A0A834TMN8"/>
<organism evidence="2 3">
    <name type="scientific">Senna tora</name>
    <dbReference type="NCBI Taxonomy" id="362788"/>
    <lineage>
        <taxon>Eukaryota</taxon>
        <taxon>Viridiplantae</taxon>
        <taxon>Streptophyta</taxon>
        <taxon>Embryophyta</taxon>
        <taxon>Tracheophyta</taxon>
        <taxon>Spermatophyta</taxon>
        <taxon>Magnoliopsida</taxon>
        <taxon>eudicotyledons</taxon>
        <taxon>Gunneridae</taxon>
        <taxon>Pentapetalae</taxon>
        <taxon>rosids</taxon>
        <taxon>fabids</taxon>
        <taxon>Fabales</taxon>
        <taxon>Fabaceae</taxon>
        <taxon>Caesalpinioideae</taxon>
        <taxon>Cassia clade</taxon>
        <taxon>Senna</taxon>
    </lineage>
</organism>
<feature type="region of interest" description="Disordered" evidence="1">
    <location>
        <begin position="39"/>
        <end position="68"/>
    </location>
</feature>
<accession>A0A834TMN8</accession>
<feature type="compositionally biased region" description="Polar residues" evidence="1">
    <location>
        <begin position="48"/>
        <end position="68"/>
    </location>
</feature>
<protein>
    <submittedName>
        <fullName evidence="2">Uncharacterized protein</fullName>
    </submittedName>
</protein>
<feature type="region of interest" description="Disordered" evidence="1">
    <location>
        <begin position="190"/>
        <end position="213"/>
    </location>
</feature>